<dbReference type="OrthoDB" id="9806525at2"/>
<dbReference type="Pfam" id="PF00535">
    <property type="entry name" value="Glycos_transf_2"/>
    <property type="match status" value="1"/>
</dbReference>
<evidence type="ECO:0000259" key="1">
    <source>
        <dbReference type="Pfam" id="PF00535"/>
    </source>
</evidence>
<dbReference type="InterPro" id="IPR050256">
    <property type="entry name" value="Glycosyltransferase_2"/>
</dbReference>
<name>A0A0T7FDB6_NEOGA</name>
<organism evidence="2 3">
    <name type="scientific">Neorhizobium galegae bv. officinalis</name>
    <dbReference type="NCBI Taxonomy" id="323656"/>
    <lineage>
        <taxon>Bacteria</taxon>
        <taxon>Pseudomonadati</taxon>
        <taxon>Pseudomonadota</taxon>
        <taxon>Alphaproteobacteria</taxon>
        <taxon>Hyphomicrobiales</taxon>
        <taxon>Rhizobiaceae</taxon>
        <taxon>Rhizobium/Agrobacterium group</taxon>
        <taxon>Neorhizobium</taxon>
    </lineage>
</organism>
<dbReference type="SUPFAM" id="SSF53448">
    <property type="entry name" value="Nucleotide-diphospho-sugar transferases"/>
    <property type="match status" value="1"/>
</dbReference>
<dbReference type="SUPFAM" id="SSF53335">
    <property type="entry name" value="S-adenosyl-L-methionine-dependent methyltransferases"/>
    <property type="match status" value="1"/>
</dbReference>
<reference evidence="2 3" key="1">
    <citation type="submission" date="2014-08" db="EMBL/GenBank/DDBJ databases">
        <authorList>
            <person name="Chen Y.-H."/>
        </authorList>
    </citation>
    <scope>NUCLEOTIDE SEQUENCE [LARGE SCALE GENOMIC DNA]</scope>
</reference>
<feature type="domain" description="Glycosyltransferase 2-like" evidence="1">
    <location>
        <begin position="208"/>
        <end position="335"/>
    </location>
</feature>
<accession>A0A0T7FDB6</accession>
<proteinExistence type="predicted"/>
<keyword evidence="2" id="KW-0808">Transferase</keyword>
<dbReference type="Gene3D" id="3.90.550.10">
    <property type="entry name" value="Spore Coat Polysaccharide Biosynthesis Protein SpsA, Chain A"/>
    <property type="match status" value="1"/>
</dbReference>
<dbReference type="CDD" id="cd04179">
    <property type="entry name" value="DPM_DPG-synthase_like"/>
    <property type="match status" value="1"/>
</dbReference>
<evidence type="ECO:0000313" key="2">
    <source>
        <dbReference type="EMBL" id="CDZ33004.1"/>
    </source>
</evidence>
<sequence length="442" mass="50350">MRRYFYTLLRRYLSLFVLDQNVVVEIDPTTNAIVGQMPNGRIAFRNPPGAGSPTSSFPVENIIEFSQIRDAEPEYLVITGLIHYERDIQSLFRSVREVCPPDCRLLLTYYSSLWKPLATLASRFGYRTKAPEPNWLAHEDVSNLLTLEGFELIRLDQKVLIPLYVPLISNFVNRYLAPLPILRNFCLLNIALARPVLDVAPSITPSVSIVVPARNEALNIESIVTRIPPMGPEDEIIFIEGNSTDGTWEAIKATQARHPERRILIGQQEGKGKGDAVRKGFAMATRDILMILDADMTVPPEDLPKFFDAIRSGKGEFINGTRLVYPMEKKAMRFFNLLGNKFFAVAFSFVLSQRYKDTLCGTKVISRSNYMKLSFNRSFFGDFDPFGDFDLIFGAARMGLKIIEVPIIYRERQYGETNISRWRHGTILLAMLIFAARKIKFR</sequence>
<dbReference type="EMBL" id="CCRH01000004">
    <property type="protein sequence ID" value="CDZ33004.1"/>
    <property type="molecule type" value="Genomic_DNA"/>
</dbReference>
<dbReference type="GO" id="GO:0016740">
    <property type="term" value="F:transferase activity"/>
    <property type="evidence" value="ECO:0007669"/>
    <property type="project" value="UniProtKB-KW"/>
</dbReference>
<dbReference type="Proteomes" id="UP000046176">
    <property type="component" value="Unassembled WGS sequence"/>
</dbReference>
<dbReference type="InterPro" id="IPR029063">
    <property type="entry name" value="SAM-dependent_MTases_sf"/>
</dbReference>
<dbReference type="RefSeq" id="WP_046665857.1">
    <property type="nucleotide sequence ID" value="NZ_CCRH01000004.1"/>
</dbReference>
<dbReference type="InterPro" id="IPR029044">
    <property type="entry name" value="Nucleotide-diphossugar_trans"/>
</dbReference>
<protein>
    <submittedName>
        <fullName evidence="2">Glycosyltransferase, family 2</fullName>
    </submittedName>
</protein>
<dbReference type="PANTHER" id="PTHR48090">
    <property type="entry name" value="UNDECAPRENYL-PHOSPHATE 4-DEOXY-4-FORMAMIDO-L-ARABINOSE TRANSFERASE-RELATED"/>
    <property type="match status" value="1"/>
</dbReference>
<dbReference type="PANTHER" id="PTHR48090:SF7">
    <property type="entry name" value="RFBJ PROTEIN"/>
    <property type="match status" value="1"/>
</dbReference>
<gene>
    <name evidence="2" type="ORF">NGAL_HAMBI1145_16000</name>
</gene>
<dbReference type="InterPro" id="IPR001173">
    <property type="entry name" value="Glyco_trans_2-like"/>
</dbReference>
<dbReference type="AlphaFoldDB" id="A0A0T7FDB6"/>
<evidence type="ECO:0000313" key="3">
    <source>
        <dbReference type="Proteomes" id="UP000046176"/>
    </source>
</evidence>